<gene>
    <name evidence="1" type="ORF">BJ875DRAFT_479977</name>
</gene>
<evidence type="ECO:0000313" key="2">
    <source>
        <dbReference type="Proteomes" id="UP000824998"/>
    </source>
</evidence>
<dbReference type="Proteomes" id="UP000824998">
    <property type="component" value="Unassembled WGS sequence"/>
</dbReference>
<sequence length="206" mass="21645">MAEPGKSSTKSGSTAPKCDQCRLGINSVIHPLDHPIREYAVNAAKGKEVTHPSTTQGGVWDPTLVEATATCSDPGSAVAATDRPKIQERNRSNNFQTSSSAIVGVSTVTVETSFETVVTQVTLARWQFFIKKYSTLSTTGMAAAASATSTAGSDKLGSMAKNECGGYSRALNGSLGVKILGCVMAFLMKQLVLKSSSTERTLPGHR</sequence>
<organism evidence="1 2">
    <name type="scientific">Amylocarpus encephaloides</name>
    <dbReference type="NCBI Taxonomy" id="45428"/>
    <lineage>
        <taxon>Eukaryota</taxon>
        <taxon>Fungi</taxon>
        <taxon>Dikarya</taxon>
        <taxon>Ascomycota</taxon>
        <taxon>Pezizomycotina</taxon>
        <taxon>Leotiomycetes</taxon>
        <taxon>Helotiales</taxon>
        <taxon>Helotiales incertae sedis</taxon>
        <taxon>Amylocarpus</taxon>
    </lineage>
</organism>
<comment type="caution">
    <text evidence="1">The sequence shown here is derived from an EMBL/GenBank/DDBJ whole genome shotgun (WGS) entry which is preliminary data.</text>
</comment>
<keyword evidence="2" id="KW-1185">Reference proteome</keyword>
<dbReference type="EMBL" id="MU251364">
    <property type="protein sequence ID" value="KAG9238922.1"/>
    <property type="molecule type" value="Genomic_DNA"/>
</dbReference>
<reference evidence="1" key="1">
    <citation type="journal article" date="2021" name="IMA Fungus">
        <title>Genomic characterization of three marine fungi, including Emericellopsis atlantica sp. nov. with signatures of a generalist lifestyle and marine biomass degradation.</title>
        <authorList>
            <person name="Hagestad O.C."/>
            <person name="Hou L."/>
            <person name="Andersen J.H."/>
            <person name="Hansen E.H."/>
            <person name="Altermark B."/>
            <person name="Li C."/>
            <person name="Kuhnert E."/>
            <person name="Cox R.J."/>
            <person name="Crous P.W."/>
            <person name="Spatafora J.W."/>
            <person name="Lail K."/>
            <person name="Amirebrahimi M."/>
            <person name="Lipzen A."/>
            <person name="Pangilinan J."/>
            <person name="Andreopoulos W."/>
            <person name="Hayes R.D."/>
            <person name="Ng V."/>
            <person name="Grigoriev I.V."/>
            <person name="Jackson S.A."/>
            <person name="Sutton T.D.S."/>
            <person name="Dobson A.D.W."/>
            <person name="Rama T."/>
        </authorList>
    </citation>
    <scope>NUCLEOTIDE SEQUENCE</scope>
    <source>
        <strain evidence="1">TRa018bII</strain>
    </source>
</reference>
<protein>
    <submittedName>
        <fullName evidence="1">Uncharacterized protein</fullName>
    </submittedName>
</protein>
<name>A0A9P7YT40_9HELO</name>
<proteinExistence type="predicted"/>
<accession>A0A9P7YT40</accession>
<evidence type="ECO:0000313" key="1">
    <source>
        <dbReference type="EMBL" id="KAG9238922.1"/>
    </source>
</evidence>
<dbReference type="AlphaFoldDB" id="A0A9P7YT40"/>